<reference evidence="1" key="1">
    <citation type="submission" date="2020-11" db="EMBL/GenBank/DDBJ databases">
        <authorList>
            <person name="Tran Van P."/>
        </authorList>
    </citation>
    <scope>NUCLEOTIDE SEQUENCE</scope>
</reference>
<sequence>MTMISNLTNTLLMDFFERMTLTGDVSNYVDTHAWDFRMSSAPQVSEVIPPEGRRGRDSDLRSPIHLARALLTRLVVPQTGGLGVRQAGITATLQGMGMVGVVASSALHTGIIGPINQERQCSITAEVILKRIRSISSPTVATSVQTKGYTSPYNDYDGRRFDGVVFRVSKKPLSRGLPTRGYADGFIIRTEEPPMIGGDLQPADPNSLDQLLLFDENGICSADADWSMDYWDPYGLDEGLRDPRATDVLPLRVATTPI</sequence>
<dbReference type="EMBL" id="OC003447">
    <property type="protein sequence ID" value="CAD7263318.1"/>
    <property type="molecule type" value="Genomic_DNA"/>
</dbReference>
<protein>
    <submittedName>
        <fullName evidence="1">Uncharacterized protein</fullName>
    </submittedName>
</protein>
<accession>A0A7R9G1E3</accession>
<proteinExistence type="predicted"/>
<gene>
    <name evidence="1" type="ORF">TSIB3V08_LOCUS7398</name>
</gene>
<dbReference type="AlphaFoldDB" id="A0A7R9G1E3"/>
<evidence type="ECO:0000313" key="1">
    <source>
        <dbReference type="EMBL" id="CAD7263318.1"/>
    </source>
</evidence>
<organism evidence="1">
    <name type="scientific">Timema shepardi</name>
    <name type="common">Walking stick</name>
    <dbReference type="NCBI Taxonomy" id="629360"/>
    <lineage>
        <taxon>Eukaryota</taxon>
        <taxon>Metazoa</taxon>
        <taxon>Ecdysozoa</taxon>
        <taxon>Arthropoda</taxon>
        <taxon>Hexapoda</taxon>
        <taxon>Insecta</taxon>
        <taxon>Pterygota</taxon>
        <taxon>Neoptera</taxon>
        <taxon>Polyneoptera</taxon>
        <taxon>Phasmatodea</taxon>
        <taxon>Timematodea</taxon>
        <taxon>Timematoidea</taxon>
        <taxon>Timematidae</taxon>
        <taxon>Timema</taxon>
    </lineage>
</organism>
<name>A0A7R9G1E3_TIMSH</name>